<reference evidence="8" key="4">
    <citation type="submission" date="2018-07" db="EMBL/GenBank/DDBJ databases">
        <authorList>
            <consortium name="GenomeTrakr network: Whole genome sequencing for foodborne pathogen traceback"/>
        </authorList>
    </citation>
    <scope>NUCLEOTIDE SEQUENCE</scope>
    <source>
        <strain evidence="14">CFSAN008715</strain>
        <strain evidence="7">FDA00001465</strain>
        <strain evidence="6">FSIS11812555</strain>
        <strain evidence="3">FSIS11919213</strain>
        <strain evidence="8">FSIS1709880</strain>
    </source>
</reference>
<dbReference type="EMBL" id="DAATNX010000022">
    <property type="protein sequence ID" value="HAE9330192.1"/>
    <property type="molecule type" value="Genomic_DNA"/>
</dbReference>
<evidence type="ECO:0000313" key="6">
    <source>
        <dbReference type="EMBL" id="ECU3686683.1"/>
    </source>
</evidence>
<dbReference type="Gene3D" id="1.20.1270.180">
    <property type="match status" value="1"/>
</dbReference>
<dbReference type="EMBL" id="AAGJXF010000005">
    <property type="protein sequence ID" value="EBO8723665.1"/>
    <property type="molecule type" value="Genomic_DNA"/>
</dbReference>
<evidence type="ECO:0000256" key="1">
    <source>
        <dbReference type="SAM" id="SignalP"/>
    </source>
</evidence>
<dbReference type="EMBL" id="CP074666">
    <property type="protein sequence ID" value="QVS85095.1"/>
    <property type="molecule type" value="Genomic_DNA"/>
</dbReference>
<reference evidence="10" key="6">
    <citation type="submission" date="2019-04" db="EMBL/GenBank/DDBJ databases">
        <authorList>
            <consortium name="NCBI Pathogen Detection Project"/>
        </authorList>
    </citation>
    <scope>NUCLEOTIDE SEQUENCE</scope>
    <source>
        <strain evidence="11">09-5077</strain>
        <strain evidence="13">10-2196</strain>
        <strain evidence="12">13-0136</strain>
        <strain evidence="10">Salmonella enterica</strain>
    </source>
</reference>
<evidence type="ECO:0000313" key="7">
    <source>
        <dbReference type="EMBL" id="ECV9758360.1"/>
    </source>
</evidence>
<dbReference type="EMBL" id="AAKPPR010000003">
    <property type="protein sequence ID" value="ECU3333903.1"/>
    <property type="molecule type" value="Genomic_DNA"/>
</dbReference>
<dbReference type="InterPro" id="IPR009739">
    <property type="entry name" value="LprI-like_N"/>
</dbReference>
<dbReference type="EMBL" id="DAAWDQ010000016">
    <property type="protein sequence ID" value="HAF7389421.1"/>
    <property type="molecule type" value="Genomic_DNA"/>
</dbReference>
<dbReference type="EMBL" id="DAAUAZ010000004">
    <property type="protein sequence ID" value="HAF0922351.1"/>
    <property type="molecule type" value="Genomic_DNA"/>
</dbReference>
<reference evidence="4" key="2">
    <citation type="submission" date="2018-06" db="EMBL/GenBank/DDBJ databases">
        <authorList>
            <person name="Ashton P.M."/>
            <person name="Dallman T."/>
            <person name="Nair S."/>
            <person name="De Pinna E."/>
            <person name="Peters T."/>
            <person name="Grant K."/>
        </authorList>
    </citation>
    <scope>NUCLEOTIDE SEQUENCE</scope>
    <source>
        <strain evidence="4">160770</strain>
    </source>
</reference>
<evidence type="ECO:0000313" key="5">
    <source>
        <dbReference type="EMBL" id="ECU3333903.1"/>
    </source>
</evidence>
<dbReference type="EMBL" id="DAAQTF010000003">
    <property type="protein sequence ID" value="HAE0766644.1"/>
    <property type="molecule type" value="Genomic_DNA"/>
</dbReference>
<evidence type="ECO:0000259" key="2">
    <source>
        <dbReference type="Pfam" id="PF07007"/>
    </source>
</evidence>
<dbReference type="EMBL" id="AAMARA010000018">
    <property type="protein sequence ID" value="EDF3870304.1"/>
    <property type="molecule type" value="Genomic_DNA"/>
</dbReference>
<keyword evidence="1" id="KW-0732">Signal</keyword>
<reference evidence="14" key="7">
    <citation type="submission" date="2021-05" db="EMBL/GenBank/DDBJ databases">
        <title>Whole genome PacBio Sequel sequence of Salmonella enterica subsp. enterica.</title>
        <authorList>
            <person name="Hoffmann M."/>
            <person name="Balkey M."/>
            <person name="Luo Y."/>
        </authorList>
    </citation>
    <scope>NUCLEOTIDE SEQUENCE</scope>
    <source>
        <strain evidence="14">CFSAN008715</strain>
    </source>
</reference>
<dbReference type="RefSeq" id="WP_000488542.1">
    <property type="nucleotide sequence ID" value="NZ_CP029039.1"/>
</dbReference>
<feature type="chain" id="PRO_5033404882" evidence="1">
    <location>
        <begin position="20"/>
        <end position="311"/>
    </location>
</feature>
<evidence type="ECO:0000313" key="11">
    <source>
        <dbReference type="EMBL" id="HAE9330192.1"/>
    </source>
</evidence>
<evidence type="ECO:0000313" key="14">
    <source>
        <dbReference type="EMBL" id="QVS85095.1"/>
    </source>
</evidence>
<dbReference type="AlphaFoldDB" id="A0A3V2EP75"/>
<evidence type="ECO:0000313" key="13">
    <source>
        <dbReference type="EMBL" id="HAF7389421.1"/>
    </source>
</evidence>
<dbReference type="EMBL" id="AAMDCD010000004">
    <property type="protein sequence ID" value="EDG1350246.1"/>
    <property type="molecule type" value="Genomic_DNA"/>
</dbReference>
<reference evidence="9" key="3">
    <citation type="submission" date="2018-07" db="EMBL/GenBank/DDBJ databases">
        <authorList>
            <consortium name="PulseNet: The National Subtyping Network for Foodborne Disease Surveillance"/>
            <person name="Tarr C.L."/>
            <person name="Trees E."/>
            <person name="Katz L.S."/>
            <person name="Carleton-Romer H.A."/>
            <person name="Stroika S."/>
            <person name="Kucerova Z."/>
            <person name="Roache K.F."/>
            <person name="Sabol A.L."/>
            <person name="Besser J."/>
            <person name="Gerner-Smidt P."/>
        </authorList>
    </citation>
    <scope>NUCLEOTIDE SEQUENCE</scope>
    <source>
        <strain evidence="9">PNUSAS010114</strain>
    </source>
</reference>
<dbReference type="EMBL" id="AAKPRQ010000025">
    <property type="protein sequence ID" value="ECU3686683.1"/>
    <property type="molecule type" value="Genomic_DNA"/>
</dbReference>
<organism evidence="10">
    <name type="scientific">Salmonella montevideo</name>
    <dbReference type="NCBI Taxonomy" id="115981"/>
    <lineage>
        <taxon>Bacteria</taxon>
        <taxon>Pseudomonadati</taxon>
        <taxon>Pseudomonadota</taxon>
        <taxon>Gammaproteobacteria</taxon>
        <taxon>Enterobacterales</taxon>
        <taxon>Enterobacteriaceae</taxon>
        <taxon>Salmonella</taxon>
    </lineage>
</organism>
<evidence type="ECO:0000313" key="9">
    <source>
        <dbReference type="EMBL" id="EDG1350246.1"/>
    </source>
</evidence>
<protein>
    <submittedName>
        <fullName evidence="10">DUF1311 domain-containing protein</fullName>
    </submittedName>
</protein>
<proteinExistence type="predicted"/>
<evidence type="ECO:0000313" key="4">
    <source>
        <dbReference type="EMBL" id="EBS4621550.1"/>
    </source>
</evidence>
<dbReference type="EMBL" id="AAGVOP010000098">
    <property type="protein sequence ID" value="EBS4621550.1"/>
    <property type="molecule type" value="Genomic_DNA"/>
</dbReference>
<sequence>MFRKAVTLLFLLSPAVSYAGLFDSTPELKCGNDNAVTAAKEWIYNEALGRLQQDYIKAPSTLFFDIPQTQYEQQLRAIPVQFSDVITQNPQSENANLRICSATVAMGIPQSLFKVIKYLPDTLFYISQGNGQVINNTVTWKEVNYNIQLADNNKDIVVTPVKKTDKLAWSIYVMARMTVSGDNLIKKKNSSLIEIAAKKFESRDRELNQVWNSLPASARTALKQEQRVWVTKKEQQCGKLSDAKSEALPAEKRISIYTCQLEMTIARTAYLDGSELPDRSLTSSQGALRPFLQRASMSFFKGSAYGVIKST</sequence>
<dbReference type="Pfam" id="PF07007">
    <property type="entry name" value="LprI"/>
    <property type="match status" value="1"/>
</dbReference>
<reference evidence="10" key="1">
    <citation type="journal article" date="2018" name="Genome Biol.">
        <title>SKESA: strategic k-mer extension for scrupulous assemblies.</title>
        <authorList>
            <person name="Souvorov A."/>
            <person name="Agarwala R."/>
            <person name="Lipman D.J."/>
        </authorList>
    </citation>
    <scope>NUCLEOTIDE SEQUENCE</scope>
    <source>
        <strain evidence="11">09-5077</strain>
        <strain evidence="13">10-2196</strain>
        <strain evidence="12">13-0136</strain>
        <strain evidence="10">Salmonella enterica</strain>
    </source>
</reference>
<accession>A0A3V2EP75</accession>
<reference evidence="5" key="5">
    <citation type="submission" date="2018-08" db="EMBL/GenBank/DDBJ databases">
        <authorList>
            <consortium name="NARMS: The National Antimicrobial Resistance Monitoring System"/>
        </authorList>
    </citation>
    <scope>NUCLEOTIDE SEQUENCE</scope>
    <source>
        <strain evidence="5">CVM N17S1479</strain>
    </source>
</reference>
<feature type="signal peptide" evidence="1">
    <location>
        <begin position="1"/>
        <end position="19"/>
    </location>
</feature>
<dbReference type="EMBL" id="AAKUXP010000027">
    <property type="protein sequence ID" value="ECV9758360.1"/>
    <property type="molecule type" value="Genomic_DNA"/>
</dbReference>
<evidence type="ECO:0000313" key="8">
    <source>
        <dbReference type="EMBL" id="EDF3870304.1"/>
    </source>
</evidence>
<name>A0A3V2EP75_SALMO</name>
<gene>
    <name evidence="7" type="ORF">AHY82_19675</name>
    <name evidence="8" type="ORF">B0D32_21610</name>
    <name evidence="9" type="ORF">B5881_03445</name>
    <name evidence="14" type="ORF">B6F82_16765</name>
    <name evidence="4" type="ORF">DQS63_15810</name>
    <name evidence="5" type="ORF">DYO72_09875</name>
    <name evidence="6" type="ORF">DYT96_17265</name>
    <name evidence="3" type="ORF">E4S88_06955</name>
    <name evidence="10" type="ORF">G2911_08950</name>
    <name evidence="11" type="ORF">G4Y15_002278</name>
    <name evidence="13" type="ORF">G9254_001930</name>
    <name evidence="12" type="ORF">G9G43_001961</name>
</gene>
<evidence type="ECO:0000313" key="3">
    <source>
        <dbReference type="EMBL" id="EBO8723665.1"/>
    </source>
</evidence>
<evidence type="ECO:0000313" key="12">
    <source>
        <dbReference type="EMBL" id="HAF0922351.1"/>
    </source>
</evidence>
<evidence type="ECO:0000313" key="10">
    <source>
        <dbReference type="EMBL" id="HAE0766644.1"/>
    </source>
</evidence>
<feature type="domain" description="Lysozyme inhibitor LprI-like N-terminal" evidence="2">
    <location>
        <begin position="191"/>
        <end position="271"/>
    </location>
</feature>